<dbReference type="EMBL" id="FOGF01000030">
    <property type="protein sequence ID" value="SER27076.1"/>
    <property type="molecule type" value="Genomic_DNA"/>
</dbReference>
<evidence type="ECO:0000259" key="6">
    <source>
        <dbReference type="Pfam" id="PF13538"/>
    </source>
</evidence>
<feature type="coiled-coil region" evidence="4">
    <location>
        <begin position="304"/>
        <end position="331"/>
    </location>
</feature>
<comment type="similarity">
    <text evidence="3">Belongs to the RecD family. RecD2 subfamily.</text>
</comment>
<dbReference type="Pfam" id="PF13604">
    <property type="entry name" value="AAA_30"/>
    <property type="match status" value="1"/>
</dbReference>
<evidence type="ECO:0000259" key="9">
    <source>
        <dbReference type="Pfam" id="PF23139"/>
    </source>
</evidence>
<dbReference type="RefSeq" id="WP_089747227.1">
    <property type="nucleotide sequence ID" value="NZ_FOGF01000030.1"/>
</dbReference>
<feature type="domain" description="ATP-dependent RecD2 DNA helicase SH3" evidence="8">
    <location>
        <begin position="584"/>
        <end position="655"/>
    </location>
</feature>
<reference evidence="10 11" key="1">
    <citation type="submission" date="2016-10" db="EMBL/GenBank/DDBJ databases">
        <authorList>
            <person name="de Groot N.N."/>
        </authorList>
    </citation>
    <scope>NUCLEOTIDE SEQUENCE [LARGE SCALE GENOMIC DNA]</scope>
    <source>
        <strain evidence="10 11">DSM 15827</strain>
    </source>
</reference>
<gene>
    <name evidence="3" type="primary">recD2</name>
    <name evidence="10" type="ORF">SAMN05421767_13012</name>
</gene>
<dbReference type="Proteomes" id="UP000198556">
    <property type="component" value="Unassembled WGS sequence"/>
</dbReference>
<keyword evidence="3" id="KW-0238">DNA-binding</keyword>
<dbReference type="OrthoDB" id="9803432at2"/>
<sequence length="851" mass="96226">MTQSEEPYITGAVMTFFYENPSNYYKVMLIKIDETNTEFENDEIVVTGVFGQIHQDVPYRFKGRLVSHPKYGQQFSVTSYSQDQPTGELGLVRYLSSEKFPGVGEKTAKRMVREIGLGVIDKIIADKECLKGITGLTPKKRQQIHDTLVASQGTEKTLIALSNLGFSANLAQKIMNKYKDKTMEILEENPYLFVRDVEGVGFKRIDAVAKDIGIAPDNPNRMAGAVFVVVRDICYQNGNTYLLDKEVLVLAQKLLESSQAFLVEYDQIVEGMNELLREGALIADEDKIALSSLYFSEIGISSSIDRLQRNAKDLKIDIDHINEAIAKVEELDGIKYDEVQRKAIEEIIQSPMYILTGGPGTGKTTIIKGVVEVYKMIHKKKVVELIKRDEDPVKLAAPTGRAAKRMSEVTHLPASTIHRLLGLTADDNGFMSAEEPTEISDVLLIVDEMSMIDTWLMNRLLKSITCTTQILFVGDKHQLPSVGPGQVLDDLLESKKIPSIELTQIHRQKDGSTIVELAHQMNRGSLPTDFKQGKRDRSFIPCQPNQIVTVIEQVVEKAMLKGFDKRDIQVLAPMYRGEAGIDAINTIMQNIMNPIIGKTKREVEFFERKFRVGDKVLQLVNRAEFSVYNGDIGEITAIEYAKENEEKVDKIFVAFDQVEMEYPRSDWNQLTLAYCCSIHKAQGSEFKLVILPMVHQYSRMLRRNLLYTAVTRSKELLIMCGQESAFHEAVASESDRRKTQLMTFLTEERTTKESEKDLETSLTNEETDDIQTQITDEKINNNQKDTEKSTTETTKKDNHEQDTMGMISTEEIVDVVTEKLDDGILTLEKVINQMIDPMIGMGNQTPYDFMK</sequence>
<dbReference type="InterPro" id="IPR027785">
    <property type="entry name" value="UvrD-like_helicase_C"/>
</dbReference>
<dbReference type="GO" id="GO:0016887">
    <property type="term" value="F:ATP hydrolysis activity"/>
    <property type="evidence" value="ECO:0007669"/>
    <property type="project" value="RHEA"/>
</dbReference>
<dbReference type="InterPro" id="IPR055446">
    <property type="entry name" value="RecD2_N_OB"/>
</dbReference>
<evidence type="ECO:0000256" key="4">
    <source>
        <dbReference type="SAM" id="Coils"/>
    </source>
</evidence>
<proteinExistence type="inferred from homology"/>
<dbReference type="HAMAP" id="MF_01488">
    <property type="entry name" value="RecD2"/>
    <property type="match status" value="1"/>
</dbReference>
<evidence type="ECO:0000256" key="2">
    <source>
        <dbReference type="ARBA" id="ARBA00022840"/>
    </source>
</evidence>
<dbReference type="GO" id="GO:0005524">
    <property type="term" value="F:ATP binding"/>
    <property type="evidence" value="ECO:0007669"/>
    <property type="project" value="UniProtKB-UniRule"/>
</dbReference>
<feature type="domain" description="UvrD-like helicase C-terminal" evidence="6">
    <location>
        <begin position="672"/>
        <end position="719"/>
    </location>
</feature>
<dbReference type="NCBIfam" id="TIGR01448">
    <property type="entry name" value="recD_rel"/>
    <property type="match status" value="1"/>
</dbReference>
<dbReference type="SUPFAM" id="SSF52540">
    <property type="entry name" value="P-loop containing nucleoside triphosphate hydrolases"/>
    <property type="match status" value="2"/>
</dbReference>
<keyword evidence="1 3" id="KW-0547">Nucleotide-binding</keyword>
<keyword evidence="3" id="KW-0413">Isomerase</keyword>
<dbReference type="Gene3D" id="3.40.50.300">
    <property type="entry name" value="P-loop containing nucleotide triphosphate hydrolases"/>
    <property type="match status" value="2"/>
</dbReference>
<keyword evidence="3" id="KW-0378">Hydrolase</keyword>
<dbReference type="Pfam" id="PF14490">
    <property type="entry name" value="HHH_RecD2"/>
    <property type="match status" value="1"/>
</dbReference>
<feature type="domain" description="ATP-dependent RecD2 DNA helicase OB-fold" evidence="9">
    <location>
        <begin position="7"/>
        <end position="85"/>
    </location>
</feature>
<keyword evidence="2 3" id="KW-0067">ATP-binding</keyword>
<dbReference type="InterPro" id="IPR041451">
    <property type="entry name" value="RecD2_SH13"/>
</dbReference>
<evidence type="ECO:0000256" key="5">
    <source>
        <dbReference type="SAM" id="MobiDB-lite"/>
    </source>
</evidence>
<dbReference type="EC" id="5.6.2.3" evidence="3"/>
<dbReference type="Gene3D" id="1.10.150.20">
    <property type="entry name" value="5' to 3' exonuclease, C-terminal subdomain"/>
    <property type="match status" value="1"/>
</dbReference>
<dbReference type="InterPro" id="IPR006345">
    <property type="entry name" value="RecD2"/>
</dbReference>
<feature type="region of interest" description="Disordered" evidence="5">
    <location>
        <begin position="776"/>
        <end position="799"/>
    </location>
</feature>
<dbReference type="PANTHER" id="PTHR43788:SF6">
    <property type="entry name" value="DNA HELICASE B"/>
    <property type="match status" value="1"/>
</dbReference>
<accession>A0A1H9MTN3</accession>
<dbReference type="Pfam" id="PF18335">
    <property type="entry name" value="SH3_13"/>
    <property type="match status" value="1"/>
</dbReference>
<organism evidence="10 11">
    <name type="scientific">Granulicatella balaenopterae</name>
    <dbReference type="NCBI Taxonomy" id="137733"/>
    <lineage>
        <taxon>Bacteria</taxon>
        <taxon>Bacillati</taxon>
        <taxon>Bacillota</taxon>
        <taxon>Bacilli</taxon>
        <taxon>Lactobacillales</taxon>
        <taxon>Carnobacteriaceae</taxon>
        <taxon>Granulicatella</taxon>
    </lineage>
</organism>
<dbReference type="GO" id="GO:0043139">
    <property type="term" value="F:5'-3' DNA helicase activity"/>
    <property type="evidence" value="ECO:0007669"/>
    <property type="project" value="UniProtKB-UniRule"/>
</dbReference>
<dbReference type="GO" id="GO:0006310">
    <property type="term" value="P:DNA recombination"/>
    <property type="evidence" value="ECO:0007669"/>
    <property type="project" value="InterPro"/>
</dbReference>
<dbReference type="CDD" id="cd18809">
    <property type="entry name" value="SF1_C_RecD"/>
    <property type="match status" value="1"/>
</dbReference>
<dbReference type="PANTHER" id="PTHR43788">
    <property type="entry name" value="DNA2/NAM7 HELICASE FAMILY MEMBER"/>
    <property type="match status" value="1"/>
</dbReference>
<dbReference type="Pfam" id="PF23139">
    <property type="entry name" value="OB_YrrC"/>
    <property type="match status" value="1"/>
</dbReference>
<feature type="binding site" evidence="3">
    <location>
        <begin position="360"/>
        <end position="364"/>
    </location>
    <ligand>
        <name>ATP</name>
        <dbReference type="ChEBI" id="CHEBI:30616"/>
    </ligand>
</feature>
<dbReference type="InterPro" id="IPR027417">
    <property type="entry name" value="P-loop_NTPase"/>
</dbReference>
<dbReference type="InterPro" id="IPR029493">
    <property type="entry name" value="RecD2-like_HHH"/>
</dbReference>
<keyword evidence="11" id="KW-1185">Reference proteome</keyword>
<keyword evidence="4" id="KW-0175">Coiled coil</keyword>
<comment type="catalytic activity">
    <reaction evidence="3">
        <text>ATP + H2O = ADP + phosphate + H(+)</text>
        <dbReference type="Rhea" id="RHEA:13065"/>
        <dbReference type="ChEBI" id="CHEBI:15377"/>
        <dbReference type="ChEBI" id="CHEBI:15378"/>
        <dbReference type="ChEBI" id="CHEBI:30616"/>
        <dbReference type="ChEBI" id="CHEBI:43474"/>
        <dbReference type="ChEBI" id="CHEBI:456216"/>
        <dbReference type="EC" id="5.6.2.3"/>
    </reaction>
</comment>
<comment type="function">
    <text evidence="3">DNA-dependent ATPase and ATP-dependent 5'-3' DNA helicase. Has no activity on blunt DNA or DNA with 3'-overhangs, requires at least 10 bases of 5'-ssDNA for helicase activity.</text>
</comment>
<evidence type="ECO:0000313" key="11">
    <source>
        <dbReference type="Proteomes" id="UP000198556"/>
    </source>
</evidence>
<dbReference type="Gene3D" id="2.30.30.940">
    <property type="match status" value="1"/>
</dbReference>
<dbReference type="CDD" id="cd17933">
    <property type="entry name" value="DEXSc_RecD-like"/>
    <property type="match status" value="1"/>
</dbReference>
<feature type="domain" description="ATP-dependent RecD2 DNA helicase-like helix-hairpin-helix" evidence="7">
    <location>
        <begin position="151"/>
        <end position="241"/>
    </location>
</feature>
<name>A0A1H9MTN3_9LACT</name>
<keyword evidence="3 10" id="KW-0347">Helicase</keyword>
<feature type="compositionally biased region" description="Basic and acidic residues" evidence="5">
    <location>
        <begin position="748"/>
        <end position="759"/>
    </location>
</feature>
<dbReference type="AlphaFoldDB" id="A0A1H9MTN3"/>
<evidence type="ECO:0000313" key="10">
    <source>
        <dbReference type="EMBL" id="SER27076.1"/>
    </source>
</evidence>
<dbReference type="GO" id="GO:0017116">
    <property type="term" value="F:single-stranded DNA helicase activity"/>
    <property type="evidence" value="ECO:0007669"/>
    <property type="project" value="TreeGrafter"/>
</dbReference>
<dbReference type="GO" id="GO:0003677">
    <property type="term" value="F:DNA binding"/>
    <property type="evidence" value="ECO:0007669"/>
    <property type="project" value="UniProtKB-UniRule"/>
</dbReference>
<protein>
    <recommendedName>
        <fullName evidence="3">ATP-dependent RecD2 DNA helicase</fullName>
        <ecNumber evidence="3">5.6.2.3</ecNumber>
    </recommendedName>
    <alternativeName>
        <fullName evidence="3">DNA 5'-3' helicase subunit RecD2</fullName>
    </alternativeName>
</protein>
<dbReference type="Gene3D" id="1.10.10.2220">
    <property type="match status" value="1"/>
</dbReference>
<dbReference type="GO" id="GO:0009338">
    <property type="term" value="C:exodeoxyribonuclease V complex"/>
    <property type="evidence" value="ECO:0007669"/>
    <property type="project" value="TreeGrafter"/>
</dbReference>
<evidence type="ECO:0000259" key="7">
    <source>
        <dbReference type="Pfam" id="PF14490"/>
    </source>
</evidence>
<feature type="region of interest" description="Disordered" evidence="5">
    <location>
        <begin position="748"/>
        <end position="767"/>
    </location>
</feature>
<evidence type="ECO:0000256" key="1">
    <source>
        <dbReference type="ARBA" id="ARBA00022741"/>
    </source>
</evidence>
<evidence type="ECO:0000259" key="8">
    <source>
        <dbReference type="Pfam" id="PF18335"/>
    </source>
</evidence>
<dbReference type="InterPro" id="IPR050534">
    <property type="entry name" value="Coronavir_polyprotein_1ab"/>
</dbReference>
<dbReference type="STRING" id="137733.SAMN05421767_13012"/>
<dbReference type="Pfam" id="PF13538">
    <property type="entry name" value="UvrD_C_2"/>
    <property type="match status" value="1"/>
</dbReference>
<evidence type="ECO:0000256" key="3">
    <source>
        <dbReference type="HAMAP-Rule" id="MF_01488"/>
    </source>
</evidence>